<organism evidence="3 4">
    <name type="scientific">Acidicapsa dinghuensis</name>
    <dbReference type="NCBI Taxonomy" id="2218256"/>
    <lineage>
        <taxon>Bacteria</taxon>
        <taxon>Pseudomonadati</taxon>
        <taxon>Acidobacteriota</taxon>
        <taxon>Terriglobia</taxon>
        <taxon>Terriglobales</taxon>
        <taxon>Acidobacteriaceae</taxon>
        <taxon>Acidicapsa</taxon>
    </lineage>
</organism>
<feature type="transmembrane region" description="Helical" evidence="1">
    <location>
        <begin position="21"/>
        <end position="43"/>
    </location>
</feature>
<keyword evidence="1" id="KW-1133">Transmembrane helix</keyword>
<protein>
    <submittedName>
        <fullName evidence="3">ABC transporter permease</fullName>
    </submittedName>
</protein>
<dbReference type="InterPro" id="IPR025857">
    <property type="entry name" value="MacB_PCD"/>
</dbReference>
<evidence type="ECO:0000256" key="1">
    <source>
        <dbReference type="SAM" id="Phobius"/>
    </source>
</evidence>
<evidence type="ECO:0000313" key="4">
    <source>
        <dbReference type="Proteomes" id="UP001596091"/>
    </source>
</evidence>
<feature type="domain" description="MacB-like periplasmic core" evidence="2">
    <location>
        <begin position="22"/>
        <end position="247"/>
    </location>
</feature>
<dbReference type="RefSeq" id="WP_263332760.1">
    <property type="nucleotide sequence ID" value="NZ_JAGSYH010000001.1"/>
</dbReference>
<accession>A0ABW1EP21</accession>
<comment type="caution">
    <text evidence="3">The sequence shown here is derived from an EMBL/GenBank/DDBJ whole genome shotgun (WGS) entry which is preliminary data.</text>
</comment>
<keyword evidence="1" id="KW-0472">Membrane</keyword>
<keyword evidence="1" id="KW-0812">Transmembrane</keyword>
<name>A0ABW1EP21_9BACT</name>
<dbReference type="PANTHER" id="PTHR30572:SF4">
    <property type="entry name" value="ABC TRANSPORTER PERMEASE YTRF"/>
    <property type="match status" value="1"/>
</dbReference>
<proteinExistence type="predicted"/>
<keyword evidence="4" id="KW-1185">Reference proteome</keyword>
<evidence type="ECO:0000313" key="3">
    <source>
        <dbReference type="EMBL" id="MFC5864673.1"/>
    </source>
</evidence>
<dbReference type="PANTHER" id="PTHR30572">
    <property type="entry name" value="MEMBRANE COMPONENT OF TRANSPORTER-RELATED"/>
    <property type="match status" value="1"/>
</dbReference>
<dbReference type="Pfam" id="PF12704">
    <property type="entry name" value="MacB_PCD"/>
    <property type="match status" value="1"/>
</dbReference>
<dbReference type="EMBL" id="JBHSPH010000010">
    <property type="protein sequence ID" value="MFC5864673.1"/>
    <property type="molecule type" value="Genomic_DNA"/>
</dbReference>
<reference evidence="4" key="1">
    <citation type="journal article" date="2019" name="Int. J. Syst. Evol. Microbiol.">
        <title>The Global Catalogue of Microorganisms (GCM) 10K type strain sequencing project: providing services to taxonomists for standard genome sequencing and annotation.</title>
        <authorList>
            <consortium name="The Broad Institute Genomics Platform"/>
            <consortium name="The Broad Institute Genome Sequencing Center for Infectious Disease"/>
            <person name="Wu L."/>
            <person name="Ma J."/>
        </authorList>
    </citation>
    <scope>NUCLEOTIDE SEQUENCE [LARGE SCALE GENOMIC DNA]</scope>
    <source>
        <strain evidence="4">JCM 4087</strain>
    </source>
</reference>
<evidence type="ECO:0000259" key="2">
    <source>
        <dbReference type="Pfam" id="PF12704"/>
    </source>
</evidence>
<dbReference type="InterPro" id="IPR050250">
    <property type="entry name" value="Macrolide_Exporter_MacB"/>
</dbReference>
<gene>
    <name evidence="3" type="ORF">ACFPT7_20360</name>
</gene>
<dbReference type="Proteomes" id="UP001596091">
    <property type="component" value="Unassembled WGS sequence"/>
</dbReference>
<feature type="transmembrane region" description="Helical" evidence="1">
    <location>
        <begin position="283"/>
        <end position="308"/>
    </location>
</feature>
<sequence length="341" mass="37502">MPRILSALKPVFRQLYKSPGFTATAVLLLAFGIGVTTAIFSIVDGVLLSPLPFPDASRLVTLGDQLSGGHMGEHGDPGWVTSPEVVTYQRDTHSFQSLGGFGLEQDELSGTGKPAQIIAARMTPSVFSVLGVAPLMGRVFTPQEDTQKTQVVVLSYATWKSRFNANPDVIGTRIDLNRRPYIVVGVMPRNFEFPINAGRLNRCELWVPMSFSADELSLEQEGNWNFLMVGRLKPGITMAQAQDDARRVAAQVVRNYPPDLSTIHIRPVVYPLHEITVEQIRPLLHMLFLAVAVMLLIACANLAGLLLVRAIRRQREMAVRLALGAPARYWGRPFSKVSSSA</sequence>